<dbReference type="InterPro" id="IPR003004">
    <property type="entry name" value="GspF/PilC"/>
</dbReference>
<dbReference type="PRINTS" id="PR00812">
    <property type="entry name" value="BCTERIALGSPF"/>
</dbReference>
<dbReference type="InterPro" id="IPR001992">
    <property type="entry name" value="T2SS_GspF/T4SS_PilC_CS"/>
</dbReference>
<feature type="transmembrane region" description="Helical" evidence="10">
    <location>
        <begin position="163"/>
        <end position="185"/>
    </location>
</feature>
<evidence type="ECO:0000256" key="4">
    <source>
        <dbReference type="ARBA" id="ARBA00022475"/>
    </source>
</evidence>
<evidence type="ECO:0000256" key="10">
    <source>
        <dbReference type="SAM" id="Phobius"/>
    </source>
</evidence>
<dbReference type="PROSITE" id="PS00874">
    <property type="entry name" value="T2SP_F"/>
    <property type="match status" value="1"/>
</dbReference>
<evidence type="ECO:0000313" key="13">
    <source>
        <dbReference type="Proteomes" id="UP000824229"/>
    </source>
</evidence>
<comment type="caution">
    <text evidence="12">The sequence shown here is derived from an EMBL/GenBank/DDBJ whole genome shotgun (WGS) entry which is preliminary data.</text>
</comment>
<reference evidence="12" key="1">
    <citation type="journal article" date="2021" name="PeerJ">
        <title>Extensive microbial diversity within the chicken gut microbiome revealed by metagenomics and culture.</title>
        <authorList>
            <person name="Gilroy R."/>
            <person name="Ravi A."/>
            <person name="Getino M."/>
            <person name="Pursley I."/>
            <person name="Horton D.L."/>
            <person name="Alikhan N.F."/>
            <person name="Baker D."/>
            <person name="Gharbi K."/>
            <person name="Hall N."/>
            <person name="Watson M."/>
            <person name="Adriaenssens E.M."/>
            <person name="Foster-Nyarko E."/>
            <person name="Jarju S."/>
            <person name="Secka A."/>
            <person name="Antonio M."/>
            <person name="Oren A."/>
            <person name="Chaudhuri R.R."/>
            <person name="La Ragione R."/>
            <person name="Hildebrand F."/>
            <person name="Pallen M.J."/>
        </authorList>
    </citation>
    <scope>NUCLEOTIDE SEQUENCE</scope>
    <source>
        <strain evidence="12">B5-657</strain>
    </source>
</reference>
<keyword evidence="4" id="KW-1003">Cell membrane</keyword>
<evidence type="ECO:0000256" key="2">
    <source>
        <dbReference type="ARBA" id="ARBA00005745"/>
    </source>
</evidence>
<feature type="transmembrane region" description="Helical" evidence="10">
    <location>
        <begin position="205"/>
        <end position="234"/>
    </location>
</feature>
<dbReference type="InterPro" id="IPR018076">
    <property type="entry name" value="T2SS_GspF_dom"/>
</dbReference>
<evidence type="ECO:0000256" key="9">
    <source>
        <dbReference type="RuleBase" id="RU003923"/>
    </source>
</evidence>
<sequence length="397" mass="45007">MPYYKYKAKDLKGEVHKGSILLDDPQALFAHLKEQQLFCISYKIGVQKKKKIKKLKTKMLVILARQMTTMLNSGISIIKCIGILHEQAEDKFLKSVLFKLYSEIQKGNPLSRILREQGQTFPDLFIAMVEAGEKSGSLDEAFEKLAIHYEKEKELEEKIKNAMIYPIILGIVSIGVLLILLLYVVPNFFTLFTDMLDTLPWSTKFLLALSQFLINYWGMIILGIGVLVVGFFAMGDQPWLKKRKEYLYFHLPVIGKLNKIIISARFAETLSTLYGSGLSLIECVDMSQKVIHHDQLDKKLDKVKEEITIGTPLSGALKNADIFPEMLVHMVEIGEESGQLEEILEKTSRFYAQEADTAIKKLVALLEPTMIVVLGIIVGFIVAAIVPSMYSVYKYIQ</sequence>
<dbReference type="Gene3D" id="1.20.81.30">
    <property type="entry name" value="Type II secretion system (T2SS), domain F"/>
    <property type="match status" value="2"/>
</dbReference>
<organism evidence="12 13">
    <name type="scientific">Candidatus Cellulosilyticum pullistercoris</name>
    <dbReference type="NCBI Taxonomy" id="2838521"/>
    <lineage>
        <taxon>Bacteria</taxon>
        <taxon>Bacillati</taxon>
        <taxon>Bacillota</taxon>
        <taxon>Clostridia</taxon>
        <taxon>Lachnospirales</taxon>
        <taxon>Cellulosilyticaceae</taxon>
        <taxon>Cellulosilyticum</taxon>
    </lineage>
</organism>
<accession>A0A9E2KCY6</accession>
<dbReference type="InterPro" id="IPR042094">
    <property type="entry name" value="T2SS_GspF_sf"/>
</dbReference>
<evidence type="ECO:0000259" key="11">
    <source>
        <dbReference type="Pfam" id="PF00482"/>
    </source>
</evidence>
<keyword evidence="6 9" id="KW-0812">Transmembrane</keyword>
<evidence type="ECO:0000256" key="8">
    <source>
        <dbReference type="ARBA" id="ARBA00023136"/>
    </source>
</evidence>
<keyword evidence="3 9" id="KW-0813">Transport</keyword>
<evidence type="ECO:0000256" key="7">
    <source>
        <dbReference type="ARBA" id="ARBA00022989"/>
    </source>
</evidence>
<proteinExistence type="inferred from homology"/>
<keyword evidence="7 10" id="KW-1133">Transmembrane helix</keyword>
<keyword evidence="8 10" id="KW-0472">Membrane</keyword>
<feature type="transmembrane region" description="Helical" evidence="10">
    <location>
        <begin position="370"/>
        <end position="393"/>
    </location>
</feature>
<dbReference type="EMBL" id="JAHLFQ010000203">
    <property type="protein sequence ID" value="MBU3804818.1"/>
    <property type="molecule type" value="Genomic_DNA"/>
</dbReference>
<dbReference type="PANTHER" id="PTHR30012:SF0">
    <property type="entry name" value="TYPE II SECRETION SYSTEM PROTEIN F-RELATED"/>
    <property type="match status" value="1"/>
</dbReference>
<dbReference type="GO" id="GO:0015628">
    <property type="term" value="P:protein secretion by the type II secretion system"/>
    <property type="evidence" value="ECO:0007669"/>
    <property type="project" value="TreeGrafter"/>
</dbReference>
<evidence type="ECO:0000313" key="12">
    <source>
        <dbReference type="EMBL" id="MBU3804818.1"/>
    </source>
</evidence>
<evidence type="ECO:0000256" key="6">
    <source>
        <dbReference type="ARBA" id="ARBA00022692"/>
    </source>
</evidence>
<name>A0A9E2KCY6_9FIRM</name>
<comment type="similarity">
    <text evidence="2 9">Belongs to the GSP F family.</text>
</comment>
<feature type="domain" description="Type II secretion system protein GspF" evidence="11">
    <location>
        <begin position="64"/>
        <end position="186"/>
    </location>
</feature>
<dbReference type="FunFam" id="1.20.81.30:FF:000001">
    <property type="entry name" value="Type II secretion system protein F"/>
    <property type="match status" value="2"/>
</dbReference>
<dbReference type="PANTHER" id="PTHR30012">
    <property type="entry name" value="GENERAL SECRETION PATHWAY PROTEIN"/>
    <property type="match status" value="1"/>
</dbReference>
<dbReference type="AlphaFoldDB" id="A0A9E2KCY6"/>
<evidence type="ECO:0000256" key="3">
    <source>
        <dbReference type="ARBA" id="ARBA00022448"/>
    </source>
</evidence>
<keyword evidence="5" id="KW-0997">Cell inner membrane</keyword>
<gene>
    <name evidence="12" type="ORF">H9872_08680</name>
</gene>
<evidence type="ECO:0000256" key="5">
    <source>
        <dbReference type="ARBA" id="ARBA00022519"/>
    </source>
</evidence>
<reference evidence="12" key="2">
    <citation type="submission" date="2021-04" db="EMBL/GenBank/DDBJ databases">
        <authorList>
            <person name="Gilroy R."/>
        </authorList>
    </citation>
    <scope>NUCLEOTIDE SEQUENCE</scope>
    <source>
        <strain evidence="12">B5-657</strain>
    </source>
</reference>
<comment type="subcellular location">
    <subcellularLocation>
        <location evidence="1">Cell inner membrane</location>
        <topology evidence="1">Multi-pass membrane protein</topology>
    </subcellularLocation>
    <subcellularLocation>
        <location evidence="9">Cell membrane</location>
        <topology evidence="9">Multi-pass membrane protein</topology>
    </subcellularLocation>
</comment>
<dbReference type="GO" id="GO:0005886">
    <property type="term" value="C:plasma membrane"/>
    <property type="evidence" value="ECO:0007669"/>
    <property type="project" value="UniProtKB-SubCell"/>
</dbReference>
<protein>
    <submittedName>
        <fullName evidence="12">Type II secretion system F family protein</fullName>
    </submittedName>
</protein>
<feature type="domain" description="Type II secretion system protein GspF" evidence="11">
    <location>
        <begin position="266"/>
        <end position="386"/>
    </location>
</feature>
<dbReference type="Proteomes" id="UP000824229">
    <property type="component" value="Unassembled WGS sequence"/>
</dbReference>
<evidence type="ECO:0000256" key="1">
    <source>
        <dbReference type="ARBA" id="ARBA00004429"/>
    </source>
</evidence>
<dbReference type="Pfam" id="PF00482">
    <property type="entry name" value="T2SSF"/>
    <property type="match status" value="2"/>
</dbReference>